<proteinExistence type="predicted"/>
<feature type="transmembrane region" description="Helical" evidence="1">
    <location>
        <begin position="70"/>
        <end position="90"/>
    </location>
</feature>
<name>A0A4Y8PGR1_9BACT</name>
<gene>
    <name evidence="2" type="ORF">A7Q10_10975</name>
</gene>
<dbReference type="EMBL" id="LXQC01000084">
    <property type="protein sequence ID" value="TFE71193.1"/>
    <property type="molecule type" value="Genomic_DNA"/>
</dbReference>
<accession>A0A4Y8PGR1</accession>
<keyword evidence="1" id="KW-0812">Transmembrane</keyword>
<reference evidence="2 3" key="1">
    <citation type="submission" date="2016-05" db="EMBL/GenBank/DDBJ databases">
        <title>Diversity and Homogeneity among Thermoacidophilic Verrucomicrobia Methanotrophs Linked with Geographical Origin.</title>
        <authorList>
            <person name="Erikstad H.-A."/>
            <person name="Smestad N.B."/>
            <person name="Ceballos R.M."/>
            <person name="Birkeland N.-K."/>
        </authorList>
    </citation>
    <scope>NUCLEOTIDE SEQUENCE [LARGE SCALE GENOMIC DNA]</scope>
    <source>
        <strain evidence="2 3">Phi</strain>
    </source>
</reference>
<keyword evidence="1" id="KW-0472">Membrane</keyword>
<keyword evidence="3" id="KW-1185">Reference proteome</keyword>
<feature type="transmembrane region" description="Helical" evidence="1">
    <location>
        <begin position="12"/>
        <end position="32"/>
    </location>
</feature>
<sequence length="140" mass="15720">MFRDIRITPDSITIVGGIIAMAYVMGIGWPAAPTENTVAVAAGLVGLVVWIRITQAIWQWTAPHTRRTWIIPMVDLIALWATCGLEPHAWRFWIHVPWRKDSLWEDASLLFGIWLGILTIIRKLVVITVTFAAESDGTSK</sequence>
<feature type="transmembrane region" description="Helical" evidence="1">
    <location>
        <begin position="110"/>
        <end position="133"/>
    </location>
</feature>
<protein>
    <submittedName>
        <fullName evidence="2">Uncharacterized protein</fullName>
    </submittedName>
</protein>
<dbReference type="Proteomes" id="UP000297713">
    <property type="component" value="Unassembled WGS sequence"/>
</dbReference>
<evidence type="ECO:0000313" key="2">
    <source>
        <dbReference type="EMBL" id="TFE71193.1"/>
    </source>
</evidence>
<organism evidence="2 3">
    <name type="scientific">Methylacidiphilum caldifontis</name>
    <dbReference type="NCBI Taxonomy" id="2795386"/>
    <lineage>
        <taxon>Bacteria</taxon>
        <taxon>Pseudomonadati</taxon>
        <taxon>Verrucomicrobiota</taxon>
        <taxon>Methylacidiphilae</taxon>
        <taxon>Methylacidiphilales</taxon>
        <taxon>Methylacidiphilaceae</taxon>
        <taxon>Methylacidiphilum (ex Ratnadevi et al. 2023)</taxon>
    </lineage>
</organism>
<comment type="caution">
    <text evidence="2">The sequence shown here is derived from an EMBL/GenBank/DDBJ whole genome shotgun (WGS) entry which is preliminary data.</text>
</comment>
<dbReference type="AlphaFoldDB" id="A0A4Y8PGR1"/>
<feature type="transmembrane region" description="Helical" evidence="1">
    <location>
        <begin position="38"/>
        <end position="58"/>
    </location>
</feature>
<evidence type="ECO:0000256" key="1">
    <source>
        <dbReference type="SAM" id="Phobius"/>
    </source>
</evidence>
<evidence type="ECO:0000313" key="3">
    <source>
        <dbReference type="Proteomes" id="UP000297713"/>
    </source>
</evidence>
<keyword evidence="1" id="KW-1133">Transmembrane helix</keyword>